<gene>
    <name evidence="4" type="ORF">F7R26_032680</name>
</gene>
<dbReference type="InterPro" id="IPR043128">
    <property type="entry name" value="Rev_trsase/Diguanyl_cyclase"/>
</dbReference>
<dbReference type="GO" id="GO:0052621">
    <property type="term" value="F:diguanylate cyclase activity"/>
    <property type="evidence" value="ECO:0007669"/>
    <property type="project" value="UniProtKB-EC"/>
</dbReference>
<dbReference type="EC" id="2.7.7.65" evidence="1"/>
<dbReference type="InterPro" id="IPR000160">
    <property type="entry name" value="GGDEF_dom"/>
</dbReference>
<feature type="domain" description="GGDEF" evidence="3">
    <location>
        <begin position="1"/>
        <end position="132"/>
    </location>
</feature>
<evidence type="ECO:0000313" key="4">
    <source>
        <dbReference type="EMBL" id="QOT81468.1"/>
    </source>
</evidence>
<dbReference type="CDD" id="cd01949">
    <property type="entry name" value="GGDEF"/>
    <property type="match status" value="1"/>
</dbReference>
<organism evidence="4 5">
    <name type="scientific">Cupriavidus basilensis</name>
    <dbReference type="NCBI Taxonomy" id="68895"/>
    <lineage>
        <taxon>Bacteria</taxon>
        <taxon>Pseudomonadati</taxon>
        <taxon>Pseudomonadota</taxon>
        <taxon>Betaproteobacteria</taxon>
        <taxon>Burkholderiales</taxon>
        <taxon>Burkholderiaceae</taxon>
        <taxon>Cupriavidus</taxon>
    </lineage>
</organism>
<dbReference type="NCBIfam" id="TIGR00254">
    <property type="entry name" value="GGDEF"/>
    <property type="match status" value="1"/>
</dbReference>
<dbReference type="SUPFAM" id="SSF55073">
    <property type="entry name" value="Nucleotide cyclase"/>
    <property type="match status" value="1"/>
</dbReference>
<dbReference type="Proteomes" id="UP000397656">
    <property type="component" value="Chromosome 2"/>
</dbReference>
<name>A0A643FKK6_9BURK</name>
<evidence type="ECO:0000256" key="1">
    <source>
        <dbReference type="ARBA" id="ARBA00012528"/>
    </source>
</evidence>
<protein>
    <recommendedName>
        <fullName evidence="1">diguanylate cyclase</fullName>
        <ecNumber evidence="1">2.7.7.65</ecNumber>
    </recommendedName>
</protein>
<dbReference type="PROSITE" id="PS50887">
    <property type="entry name" value="GGDEF"/>
    <property type="match status" value="1"/>
</dbReference>
<sequence>MSVVMLDADQFKGINDTPGHQAGDEVLKRIVAEAKGILRSSDIVARLGGEEFILLLPSTTSNEAAAVAERVRAAVESAYIDTRAGPLQATVSLGVASLGHTTMTLESYWQSPTAPSMRRRARGETACVSATSIMLVRFSIARSAKTVKHRQTYSLVTARKRNNRTE</sequence>
<dbReference type="PANTHER" id="PTHR45138">
    <property type="entry name" value="REGULATORY COMPONENTS OF SENSORY TRANSDUCTION SYSTEM"/>
    <property type="match status" value="1"/>
</dbReference>
<proteinExistence type="predicted"/>
<dbReference type="PANTHER" id="PTHR45138:SF9">
    <property type="entry name" value="DIGUANYLATE CYCLASE DGCM-RELATED"/>
    <property type="match status" value="1"/>
</dbReference>
<dbReference type="AlphaFoldDB" id="A0A643FKK6"/>
<evidence type="ECO:0000259" key="3">
    <source>
        <dbReference type="PROSITE" id="PS50887"/>
    </source>
</evidence>
<comment type="catalytic activity">
    <reaction evidence="2">
        <text>2 GTP = 3',3'-c-di-GMP + 2 diphosphate</text>
        <dbReference type="Rhea" id="RHEA:24898"/>
        <dbReference type="ChEBI" id="CHEBI:33019"/>
        <dbReference type="ChEBI" id="CHEBI:37565"/>
        <dbReference type="ChEBI" id="CHEBI:58805"/>
        <dbReference type="EC" id="2.7.7.65"/>
    </reaction>
</comment>
<dbReference type="Gene3D" id="3.30.70.270">
    <property type="match status" value="1"/>
</dbReference>
<evidence type="ECO:0000313" key="5">
    <source>
        <dbReference type="Proteomes" id="UP000397656"/>
    </source>
</evidence>
<dbReference type="EMBL" id="CP062804">
    <property type="protein sequence ID" value="QOT81468.1"/>
    <property type="molecule type" value="Genomic_DNA"/>
</dbReference>
<dbReference type="InterPro" id="IPR029787">
    <property type="entry name" value="Nucleotide_cyclase"/>
</dbReference>
<evidence type="ECO:0000256" key="2">
    <source>
        <dbReference type="ARBA" id="ARBA00034247"/>
    </source>
</evidence>
<dbReference type="Pfam" id="PF00990">
    <property type="entry name" value="GGDEF"/>
    <property type="match status" value="1"/>
</dbReference>
<dbReference type="InterPro" id="IPR050469">
    <property type="entry name" value="Diguanylate_Cyclase"/>
</dbReference>
<dbReference type="SMART" id="SM00267">
    <property type="entry name" value="GGDEF"/>
    <property type="match status" value="1"/>
</dbReference>
<accession>A0A643FKK6</accession>
<reference evidence="4 5" key="1">
    <citation type="submission" date="2020-10" db="EMBL/GenBank/DDBJ databases">
        <title>Complete genome sequence of Cupriavidus basilensis CCUG 49340T.</title>
        <authorList>
            <person name="Salva-Serra F."/>
            <person name="Donoso R.A."/>
            <person name="Cho K.H."/>
            <person name="Yoo J.A."/>
            <person name="Lee K."/>
            <person name="Yoon S.-H."/>
            <person name="Perez-Pantoja D."/>
            <person name="Moore E.R.B."/>
        </authorList>
    </citation>
    <scope>NUCLEOTIDE SEQUENCE [LARGE SCALE GENOMIC DNA]</scope>
    <source>
        <strain evidence="5">CCUG 49340</strain>
    </source>
</reference>